<dbReference type="Gene3D" id="3.90.320.10">
    <property type="match status" value="1"/>
</dbReference>
<keyword evidence="18" id="KW-0411">Iron-sulfur</keyword>
<evidence type="ECO:0000256" key="15">
    <source>
        <dbReference type="ARBA" id="ARBA00022806"/>
    </source>
</evidence>
<keyword evidence="22" id="KW-0539">Nucleus</keyword>
<accession>A0AAD8FD53</accession>
<keyword evidence="14" id="KW-0378">Hydrolase</keyword>
<dbReference type="FunFam" id="3.40.50.300:FF:000721">
    <property type="entry name" value="DNA replication ATP-dependent helicase/nuclease DNA2"/>
    <property type="match status" value="1"/>
</dbReference>
<dbReference type="InterPro" id="IPR041679">
    <property type="entry name" value="DNA2/NAM7-like_C"/>
</dbReference>
<evidence type="ECO:0000256" key="12">
    <source>
        <dbReference type="ARBA" id="ARBA00022759"/>
    </source>
</evidence>
<evidence type="ECO:0000256" key="22">
    <source>
        <dbReference type="ARBA" id="ARBA00023242"/>
    </source>
</evidence>
<keyword evidence="11" id="KW-0547">Nucleotide-binding</keyword>
<feature type="compositionally biased region" description="Basic and acidic residues" evidence="26">
    <location>
        <begin position="682"/>
        <end position="705"/>
    </location>
</feature>
<dbReference type="EC" id="3.6.4.12" evidence="5"/>
<dbReference type="GO" id="GO:0017116">
    <property type="term" value="F:single-stranded DNA helicase activity"/>
    <property type="evidence" value="ECO:0007669"/>
    <property type="project" value="InterPro"/>
</dbReference>
<dbReference type="PANTHER" id="PTHR43788:SF8">
    <property type="entry name" value="DNA-BINDING PROTEIN SMUBP-2"/>
    <property type="match status" value="1"/>
</dbReference>
<dbReference type="CDD" id="cd18041">
    <property type="entry name" value="DEXXQc_DNA2"/>
    <property type="match status" value="1"/>
</dbReference>
<evidence type="ECO:0000256" key="1">
    <source>
        <dbReference type="ARBA" id="ARBA00001966"/>
    </source>
</evidence>
<dbReference type="InterPro" id="IPR050534">
    <property type="entry name" value="Coronavir_polyprotein_1ab"/>
</dbReference>
<dbReference type="Proteomes" id="UP001233172">
    <property type="component" value="Unassembled WGS sequence"/>
</dbReference>
<organism evidence="31 32">
    <name type="scientific">Biomphalaria pfeifferi</name>
    <name type="common">Bloodfluke planorb</name>
    <name type="synonym">Freshwater snail</name>
    <dbReference type="NCBI Taxonomy" id="112525"/>
    <lineage>
        <taxon>Eukaryota</taxon>
        <taxon>Metazoa</taxon>
        <taxon>Spiralia</taxon>
        <taxon>Lophotrochozoa</taxon>
        <taxon>Mollusca</taxon>
        <taxon>Gastropoda</taxon>
        <taxon>Heterobranchia</taxon>
        <taxon>Euthyneura</taxon>
        <taxon>Panpulmonata</taxon>
        <taxon>Hygrophila</taxon>
        <taxon>Lymnaeoidea</taxon>
        <taxon>Planorbidae</taxon>
        <taxon>Biomphalaria</taxon>
    </lineage>
</organism>
<dbReference type="Pfam" id="PF21123">
    <property type="entry name" value="Dna2_Rift"/>
    <property type="match status" value="1"/>
</dbReference>
<evidence type="ECO:0000256" key="19">
    <source>
        <dbReference type="ARBA" id="ARBA00023125"/>
    </source>
</evidence>
<comment type="cofactor">
    <cofactor evidence="1">
        <name>[4Fe-4S] cluster</name>
        <dbReference type="ChEBI" id="CHEBI:49883"/>
    </cofactor>
</comment>
<evidence type="ECO:0000256" key="23">
    <source>
        <dbReference type="ARBA" id="ARBA00023268"/>
    </source>
</evidence>
<dbReference type="GO" id="GO:0004519">
    <property type="term" value="F:endonuclease activity"/>
    <property type="evidence" value="ECO:0007669"/>
    <property type="project" value="UniProtKB-KW"/>
</dbReference>
<feature type="region of interest" description="Disordered" evidence="26">
    <location>
        <begin position="116"/>
        <end position="143"/>
    </location>
</feature>
<feature type="domain" description="DNA2/NAM7 helicase helicase" evidence="28">
    <location>
        <begin position="1512"/>
        <end position="1579"/>
    </location>
</feature>
<dbReference type="PANTHER" id="PTHR43788">
    <property type="entry name" value="DNA2/NAM7 HELICASE FAMILY MEMBER"/>
    <property type="match status" value="1"/>
</dbReference>
<dbReference type="CDD" id="cd18808">
    <property type="entry name" value="SF1_C_Upf1"/>
    <property type="match status" value="1"/>
</dbReference>
<dbReference type="InterPro" id="IPR026851">
    <property type="entry name" value="Dna2/JHS1_DEXXQ-box"/>
</dbReference>
<evidence type="ECO:0000256" key="9">
    <source>
        <dbReference type="ARBA" id="ARBA00022722"/>
    </source>
</evidence>
<evidence type="ECO:0000256" key="11">
    <source>
        <dbReference type="ARBA" id="ARBA00022741"/>
    </source>
</evidence>
<keyword evidence="16" id="KW-0067">ATP-binding</keyword>
<dbReference type="InterPro" id="IPR047187">
    <property type="entry name" value="SF1_C_Upf1"/>
</dbReference>
<comment type="catalytic activity">
    <reaction evidence="25">
        <text>ATP + H2O = ADP + phosphate + H(+)</text>
        <dbReference type="Rhea" id="RHEA:13065"/>
        <dbReference type="ChEBI" id="CHEBI:15377"/>
        <dbReference type="ChEBI" id="CHEBI:15378"/>
        <dbReference type="ChEBI" id="CHEBI:30616"/>
        <dbReference type="ChEBI" id="CHEBI:43474"/>
        <dbReference type="ChEBI" id="CHEBI:456216"/>
        <dbReference type="EC" id="3.6.4.12"/>
    </reaction>
</comment>
<feature type="domain" description="DNA2/NAM7 helicase helicase" evidence="28">
    <location>
        <begin position="1407"/>
        <end position="1496"/>
    </location>
</feature>
<evidence type="ECO:0000313" key="31">
    <source>
        <dbReference type="EMBL" id="KAK0058819.1"/>
    </source>
</evidence>
<feature type="region of interest" description="Disordered" evidence="26">
    <location>
        <begin position="358"/>
        <end position="392"/>
    </location>
</feature>
<evidence type="ECO:0000256" key="17">
    <source>
        <dbReference type="ARBA" id="ARBA00023004"/>
    </source>
</evidence>
<dbReference type="GO" id="GO:0006260">
    <property type="term" value="P:DNA replication"/>
    <property type="evidence" value="ECO:0007669"/>
    <property type="project" value="UniProtKB-KW"/>
</dbReference>
<dbReference type="GO" id="GO:0005634">
    <property type="term" value="C:nucleus"/>
    <property type="evidence" value="ECO:0007669"/>
    <property type="project" value="UniProtKB-SubCell"/>
</dbReference>
<evidence type="ECO:0000256" key="5">
    <source>
        <dbReference type="ARBA" id="ARBA00012551"/>
    </source>
</evidence>
<proteinExistence type="inferred from homology"/>
<evidence type="ECO:0000256" key="7">
    <source>
        <dbReference type="ARBA" id="ARBA00022485"/>
    </source>
</evidence>
<evidence type="ECO:0000313" key="32">
    <source>
        <dbReference type="Proteomes" id="UP001233172"/>
    </source>
</evidence>
<evidence type="ECO:0000256" key="10">
    <source>
        <dbReference type="ARBA" id="ARBA00022723"/>
    </source>
</evidence>
<evidence type="ECO:0000256" key="4">
    <source>
        <dbReference type="ARBA" id="ARBA00007913"/>
    </source>
</evidence>
<dbReference type="GO" id="GO:0006281">
    <property type="term" value="P:DNA repair"/>
    <property type="evidence" value="ECO:0007669"/>
    <property type="project" value="UniProtKB-KW"/>
</dbReference>
<keyword evidence="13" id="KW-0227">DNA damage</keyword>
<keyword evidence="7" id="KW-0004">4Fe-4S</keyword>
<feature type="domain" description="DNA2/NAM7 helicase-like C-terminal" evidence="29">
    <location>
        <begin position="1586"/>
        <end position="1761"/>
    </location>
</feature>
<keyword evidence="20" id="KW-0496">Mitochondrion</keyword>
<evidence type="ECO:0000259" key="29">
    <source>
        <dbReference type="Pfam" id="PF13087"/>
    </source>
</evidence>
<evidence type="ECO:0000256" key="2">
    <source>
        <dbReference type="ARBA" id="ARBA00004123"/>
    </source>
</evidence>
<dbReference type="Gene3D" id="3.40.50.300">
    <property type="entry name" value="P-loop containing nucleotide triphosphate hydrolases"/>
    <property type="match status" value="3"/>
</dbReference>
<dbReference type="CDD" id="cd22318">
    <property type="entry name" value="DNA2_N-like"/>
    <property type="match status" value="1"/>
</dbReference>
<dbReference type="GO" id="GO:0016787">
    <property type="term" value="F:hydrolase activity"/>
    <property type="evidence" value="ECO:0007669"/>
    <property type="project" value="UniProtKB-KW"/>
</dbReference>
<feature type="compositionally biased region" description="Basic and acidic residues" evidence="26">
    <location>
        <begin position="424"/>
        <end position="435"/>
    </location>
</feature>
<dbReference type="InterPro" id="IPR041677">
    <property type="entry name" value="DNA2/NAM7_AAA_11"/>
</dbReference>
<keyword evidence="15 31" id="KW-0347">Helicase</keyword>
<keyword evidence="10" id="KW-0479">Metal-binding</keyword>
<feature type="compositionally biased region" description="Polar residues" evidence="26">
    <location>
        <begin position="116"/>
        <end position="141"/>
    </location>
</feature>
<dbReference type="InterPro" id="IPR011604">
    <property type="entry name" value="PDDEXK-like_dom_sf"/>
</dbReference>
<keyword evidence="9" id="KW-0540">Nuclease</keyword>
<keyword evidence="12" id="KW-0255">Endonuclease</keyword>
<feature type="region of interest" description="Disordered" evidence="26">
    <location>
        <begin position="682"/>
        <end position="717"/>
    </location>
</feature>
<dbReference type="Pfam" id="PF13086">
    <property type="entry name" value="AAA_11"/>
    <property type="match status" value="2"/>
</dbReference>
<feature type="domain" description="DNA2 rift barrel" evidence="30">
    <location>
        <begin position="1243"/>
        <end position="1350"/>
    </location>
</feature>
<reference evidence="31" key="2">
    <citation type="submission" date="2023-04" db="EMBL/GenBank/DDBJ databases">
        <authorList>
            <person name="Bu L."/>
            <person name="Lu L."/>
            <person name="Laidemitt M.R."/>
            <person name="Zhang S.M."/>
            <person name="Mutuku M."/>
            <person name="Mkoji G."/>
            <person name="Steinauer M."/>
            <person name="Loker E.S."/>
        </authorList>
    </citation>
    <scope>NUCLEOTIDE SEQUENCE</scope>
    <source>
        <strain evidence="31">KasaAsao</strain>
        <tissue evidence="31">Whole Snail</tissue>
    </source>
</reference>
<evidence type="ECO:0000259" key="27">
    <source>
        <dbReference type="Pfam" id="PF08696"/>
    </source>
</evidence>
<keyword evidence="23" id="KW-0511">Multifunctional enzyme</keyword>
<dbReference type="Pfam" id="PF08696">
    <property type="entry name" value="Dna2"/>
    <property type="match status" value="1"/>
</dbReference>
<evidence type="ECO:0000256" key="16">
    <source>
        <dbReference type="ARBA" id="ARBA00022840"/>
    </source>
</evidence>
<protein>
    <recommendedName>
        <fullName evidence="6">DNA replication ATP-dependent helicase/nuclease DNA2</fullName>
        <ecNumber evidence="5">3.6.4.12</ecNumber>
    </recommendedName>
    <alternativeName>
        <fullName evidence="24">DNA replication ATP-dependent helicase-like homolog</fullName>
    </alternativeName>
</protein>
<dbReference type="GO" id="GO:0003677">
    <property type="term" value="F:DNA binding"/>
    <property type="evidence" value="ECO:0007669"/>
    <property type="project" value="UniProtKB-KW"/>
</dbReference>
<dbReference type="GO" id="GO:0051539">
    <property type="term" value="F:4 iron, 4 sulfur cluster binding"/>
    <property type="evidence" value="ECO:0007669"/>
    <property type="project" value="UniProtKB-KW"/>
</dbReference>
<comment type="similarity">
    <text evidence="4">Belongs to the DNA2/NAM7 helicase family.</text>
</comment>
<evidence type="ECO:0000259" key="28">
    <source>
        <dbReference type="Pfam" id="PF13086"/>
    </source>
</evidence>
<evidence type="ECO:0000256" key="6">
    <source>
        <dbReference type="ARBA" id="ARBA00021516"/>
    </source>
</evidence>
<evidence type="ECO:0000256" key="26">
    <source>
        <dbReference type="SAM" id="MobiDB-lite"/>
    </source>
</evidence>
<dbReference type="GO" id="GO:0046872">
    <property type="term" value="F:metal ion binding"/>
    <property type="evidence" value="ECO:0007669"/>
    <property type="project" value="UniProtKB-KW"/>
</dbReference>
<evidence type="ECO:0000256" key="8">
    <source>
        <dbReference type="ARBA" id="ARBA00022705"/>
    </source>
</evidence>
<comment type="caution">
    <text evidence="31">The sequence shown here is derived from an EMBL/GenBank/DDBJ whole genome shotgun (WGS) entry which is preliminary data.</text>
</comment>
<dbReference type="InterPro" id="IPR027417">
    <property type="entry name" value="P-loop_NTPase"/>
</dbReference>
<keyword evidence="32" id="KW-1185">Reference proteome</keyword>
<gene>
    <name evidence="31" type="ORF">Bpfe_011784</name>
</gene>
<dbReference type="Gene3D" id="2.40.30.270">
    <property type="match status" value="1"/>
</dbReference>
<keyword evidence="19" id="KW-0238">DNA-binding</keyword>
<evidence type="ECO:0000256" key="18">
    <source>
        <dbReference type="ARBA" id="ARBA00023014"/>
    </source>
</evidence>
<sequence length="1762" mass="196513">MSKSKASKSKVPESQLKISTFFGRKAAVTKPTSKLFTNITTAPVNGSKMRELMSDHNAHLKQNQLQAKGKENMSVICIDDDDDDDKDIANESVKKSPTESVDNSCAIEAKSLSLTNETSLPQSPFTPTKSGNQLRSMSGNSPDIICDTPGEDTLLSSRPRKTFSSRSFLLSSDSLCAPPGKKQLQTSFKKRMGKSFQSISVQFNQTCTKFMCSETTGINIAEDISFSSECDNSDGNQSVSESSVLPKLDTIGLNIKELHTEKYKLGNANNAMSNFVQPFKNNLPDKNIQDIVLQEGRQWKEVNLDDILKPSESRYNNESFNQDCLDSKEACAKNLLKSNTTASSSGKLTVLKTKSFSKSKSDNSYSTLQVQHKPAPKLLDALENPEMKDDQTETSKWISRQLMQHITDNSSLVNMGEVTVAGDNQRDTTPKKVYEGSRLTIKRQAKPGSSPSSKRLPQGGTASLKDEKIPGKDLNMASCLQIDHAKRALCLEDGIHEVELNGSSERRSKFTKERAYQFGLKEKDTSSTGDNKVTLKNDKDLAELLNSISPSIVNNAKPSSVSRKKPSKLSIATEGKKHLVEKNNMDILDMQKTRNLNASDMEMLDQLFGPEEDSEPISTQVRLTETQTKVLGNLEKQQCLFNNDVIVIDDLESPTKQDCIEIFDSMEVVIAPEDDGIVRSLRANDMDHKRKKGDNPRKDETKTTQETEPTAIGCESNSVDPLADRIKAVGFESLEMLDNSTLSMKSTAVGMNSPAVSMNSPAVGINSSAADLSQEDVQLKLLDDSHIIKPDSEEFNGEMLHFTLDVFDDCDMNLQTSKSTKFNGILQKEFRFTDLWQRFTVTDVSYDSKNDEKVLSLSSDKTNQQCSCVLRGFWVDTIVVKNDVVNIIGGFENGKCVLTDCNGLLIVNPDLLLSGTLVVSSLFCARKSVLKEKFQGIEKGNIQMLYGSIIHSLFQQTVKENVRDEKKILARAQSMLSSSKFLHEMYGQGVEEAKVMEEITSYIPSLITWLKKHTEFTWPTNLGKQSANVVVKEIHDIEENFWSPRFGLKGKIDMTVKAELKSANTSSEIKILPLELKTGKASFSSEHKGQVTLYSMMYSDRRREPDEGILLYLKNGDMQIVPAKPESKSGLIQLRNQLAHYLNSQVQRETSENNSVTYSLGQLPQPINNPRFCGNCSQLLNCSIYQRSVEQCAPSKDESMNLLLDEAISHLDSEELAYYKYWMLCLDLEMIKKNPKEIWCRSSSEREQNGDCIQNLSITDSKLGIPDSQFHTEGEGCSLTFTRASGPPLNAVGFTSGDLVVVSSEDGRYIALTTGFIRNISSSCVEVVVDRDYLHDTSHFENLKFRLDRNDGLSTSGYLYTNMSRLMESSAKMKRLRELVIKKSQPHFELKLSKSLVERVKPIFKLLNKPQRSAILKVLMAKDYVLIKGYPGSGKTSTIVALVKILHLSGQSVLLTSFTHSAVDNILLKLKQDGVRFLRLGRKGRIHAQILPYSAEVVSTAPDVKDVQKLKLLYDSYDVVATSCLGTNHPVFNHRKFDVCIVDEASQILQPACMGPIFYSSKFVLVGDAKQLPPIVQSKEAKSLNMDESLFSRLENCGATFDLNLQYRMNRVIMELSNKLVYRGKLECGSLEVANKTLDIDLEEIQTSPNWMKEALSPLLEKSVIFLDTQQMLSTETVDGKGLTNTVEADLVINLLLTLIRANVNPEVIGVIAPYRSQVKLIQFKVQGYENLVEVEVNTVDQYQGRDKNVIIVSFVRTKNDN</sequence>
<keyword evidence="8" id="KW-0235">DNA replication</keyword>
<reference evidence="31" key="1">
    <citation type="journal article" date="2023" name="PLoS Negl. Trop. Dis.">
        <title>A genome sequence for Biomphalaria pfeifferi, the major vector snail for the human-infecting parasite Schistosoma mansoni.</title>
        <authorList>
            <person name="Bu L."/>
            <person name="Lu L."/>
            <person name="Laidemitt M.R."/>
            <person name="Zhang S.M."/>
            <person name="Mutuku M."/>
            <person name="Mkoji G."/>
            <person name="Steinauer M."/>
            <person name="Loker E.S."/>
        </authorList>
    </citation>
    <scope>NUCLEOTIDE SEQUENCE</scope>
    <source>
        <strain evidence="31">KasaAsao</strain>
    </source>
</reference>
<name>A0AAD8FD53_BIOPF</name>
<evidence type="ECO:0000256" key="3">
    <source>
        <dbReference type="ARBA" id="ARBA00004173"/>
    </source>
</evidence>
<dbReference type="GO" id="GO:0005739">
    <property type="term" value="C:mitochondrion"/>
    <property type="evidence" value="ECO:0007669"/>
    <property type="project" value="UniProtKB-SubCell"/>
</dbReference>
<keyword evidence="17" id="KW-0408">Iron</keyword>
<dbReference type="EMBL" id="JASAOG010000046">
    <property type="protein sequence ID" value="KAK0058819.1"/>
    <property type="molecule type" value="Genomic_DNA"/>
</dbReference>
<evidence type="ECO:0000256" key="21">
    <source>
        <dbReference type="ARBA" id="ARBA00023204"/>
    </source>
</evidence>
<feature type="compositionally biased region" description="Low complexity" evidence="26">
    <location>
        <begin position="358"/>
        <end position="368"/>
    </location>
</feature>
<feature type="non-terminal residue" evidence="31">
    <location>
        <position position="1762"/>
    </location>
</feature>
<evidence type="ECO:0000256" key="24">
    <source>
        <dbReference type="ARBA" id="ARBA00032548"/>
    </source>
</evidence>
<evidence type="ECO:0000256" key="13">
    <source>
        <dbReference type="ARBA" id="ARBA00022763"/>
    </source>
</evidence>
<dbReference type="GO" id="GO:0005524">
    <property type="term" value="F:ATP binding"/>
    <property type="evidence" value="ECO:0007669"/>
    <property type="project" value="UniProtKB-KW"/>
</dbReference>
<evidence type="ECO:0000256" key="14">
    <source>
        <dbReference type="ARBA" id="ARBA00022801"/>
    </source>
</evidence>
<evidence type="ECO:0000259" key="30">
    <source>
        <dbReference type="Pfam" id="PF21123"/>
    </source>
</evidence>
<feature type="domain" description="DNA replication factor Dna2 N-terminal" evidence="27">
    <location>
        <begin position="860"/>
        <end position="1057"/>
    </location>
</feature>
<dbReference type="InterPro" id="IPR048459">
    <property type="entry name" value="DNA2_Rift"/>
</dbReference>
<dbReference type="GO" id="GO:0043139">
    <property type="term" value="F:5'-3' DNA helicase activity"/>
    <property type="evidence" value="ECO:0007669"/>
    <property type="project" value="TreeGrafter"/>
</dbReference>
<keyword evidence="21" id="KW-0234">DNA repair</keyword>
<dbReference type="SUPFAM" id="SSF52540">
    <property type="entry name" value="P-loop containing nucleoside triphosphate hydrolases"/>
    <property type="match status" value="1"/>
</dbReference>
<dbReference type="InterPro" id="IPR014808">
    <property type="entry name" value="DNA_replication_fac_Dna2_N"/>
</dbReference>
<dbReference type="Pfam" id="PF13087">
    <property type="entry name" value="AAA_12"/>
    <property type="match status" value="1"/>
</dbReference>
<comment type="subcellular location">
    <subcellularLocation>
        <location evidence="3">Mitochondrion</location>
    </subcellularLocation>
    <subcellularLocation>
        <location evidence="2">Nucleus</location>
    </subcellularLocation>
</comment>
<evidence type="ECO:0000256" key="25">
    <source>
        <dbReference type="ARBA" id="ARBA00047995"/>
    </source>
</evidence>
<feature type="region of interest" description="Disordered" evidence="26">
    <location>
        <begin position="420"/>
        <end position="468"/>
    </location>
</feature>
<evidence type="ECO:0000256" key="20">
    <source>
        <dbReference type="ARBA" id="ARBA00023128"/>
    </source>
</evidence>